<dbReference type="InterPro" id="IPR010736">
    <property type="entry name" value="SHIPPO-rpt"/>
</dbReference>
<dbReference type="AlphaFoldDB" id="A0A8S3B2Q4"/>
<comment type="caution">
    <text evidence="2">The sequence shown here is derived from an EMBL/GenBank/DDBJ whole genome shotgun (WGS) entry which is preliminary data.</text>
</comment>
<accession>A0A8S3B2Q4</accession>
<feature type="non-terminal residue" evidence="2">
    <location>
        <position position="1"/>
    </location>
</feature>
<evidence type="ECO:0000313" key="2">
    <source>
        <dbReference type="EMBL" id="CAF4765401.1"/>
    </source>
</evidence>
<feature type="region of interest" description="Disordered" evidence="1">
    <location>
        <begin position="29"/>
        <end position="48"/>
    </location>
</feature>
<name>A0A8S3B2Q4_9BILA</name>
<dbReference type="Proteomes" id="UP000676336">
    <property type="component" value="Unassembled WGS sequence"/>
</dbReference>
<protein>
    <submittedName>
        <fullName evidence="2">Uncharacterized protein</fullName>
    </submittedName>
</protein>
<dbReference type="Pfam" id="PF07004">
    <property type="entry name" value="SHIPPO-rpt"/>
    <property type="match status" value="1"/>
</dbReference>
<sequence length="48" mass="5366">MNKHFIVPAPGTYNLDDFTKRSLGRAYQSSFKSTSKRDTFGSQPGVQV</sequence>
<gene>
    <name evidence="2" type="ORF">SMN809_LOCUS45713</name>
</gene>
<proteinExistence type="predicted"/>
<evidence type="ECO:0000313" key="3">
    <source>
        <dbReference type="Proteomes" id="UP000676336"/>
    </source>
</evidence>
<reference evidence="2" key="1">
    <citation type="submission" date="2021-02" db="EMBL/GenBank/DDBJ databases">
        <authorList>
            <person name="Nowell W R."/>
        </authorList>
    </citation>
    <scope>NUCLEOTIDE SEQUENCE</scope>
</reference>
<dbReference type="EMBL" id="CAJOBI010140452">
    <property type="protein sequence ID" value="CAF4765401.1"/>
    <property type="molecule type" value="Genomic_DNA"/>
</dbReference>
<organism evidence="2 3">
    <name type="scientific">Rotaria magnacalcarata</name>
    <dbReference type="NCBI Taxonomy" id="392030"/>
    <lineage>
        <taxon>Eukaryota</taxon>
        <taxon>Metazoa</taxon>
        <taxon>Spiralia</taxon>
        <taxon>Gnathifera</taxon>
        <taxon>Rotifera</taxon>
        <taxon>Eurotatoria</taxon>
        <taxon>Bdelloidea</taxon>
        <taxon>Philodinida</taxon>
        <taxon>Philodinidae</taxon>
        <taxon>Rotaria</taxon>
    </lineage>
</organism>
<evidence type="ECO:0000256" key="1">
    <source>
        <dbReference type="SAM" id="MobiDB-lite"/>
    </source>
</evidence>